<dbReference type="OrthoDB" id="3224257at2759"/>
<keyword evidence="3" id="KW-1185">Reference proteome</keyword>
<evidence type="ECO:0000313" key="3">
    <source>
        <dbReference type="Proteomes" id="UP000308199"/>
    </source>
</evidence>
<comment type="caution">
    <text evidence="2">The sequence shown here is derived from an EMBL/GenBank/DDBJ whole genome shotgun (WGS) entry which is preliminary data.</text>
</comment>
<feature type="region of interest" description="Disordered" evidence="1">
    <location>
        <begin position="590"/>
        <end position="615"/>
    </location>
</feature>
<feature type="compositionally biased region" description="Low complexity" evidence="1">
    <location>
        <begin position="277"/>
        <end position="291"/>
    </location>
</feature>
<dbReference type="EMBL" id="SGPK01000226">
    <property type="protein sequence ID" value="THH05942.1"/>
    <property type="molecule type" value="Genomic_DNA"/>
</dbReference>
<feature type="region of interest" description="Disordered" evidence="1">
    <location>
        <begin position="261"/>
        <end position="294"/>
    </location>
</feature>
<sequence length="615" mass="67833">MLLRLIPEPPLPTVLFSLAFPNLPDTVPFPVNWTNQLQHALQDELELPDCIHALDKSAWAVCLLHEVNFCAFNKSVSCLFVDGTRMDWQIEDDRCMDALQAVIDDVNESAVAVDMEKNRARVIAAPPPPPVRPASPAKMSKHKKSRSLLMTLVASLVPLSQPSSPALPVYEPLAQVILPPEPPLSSRFLRRRARASLVDIYRRYILPELESPFPRGGYVFWIIRSMLLRIEGRMHTLVQELGGELPGGRLHTTPSRLRLRISPSALSESPFEDDESSSSSSAAETDTDASSVHTPRDSIAEYPLLCRASSSDDALINAENGLIIPSAVSTPPRLRSYEDTQAKQYHQQCQQQRQQQEGPLAEYAALHATTVRMRAMLTRTETIERGTELDRTAHLAILEVKGKRRAWSSHTLLGRATMAQAGLGTPLRSSPLARGAVQTPDVVFARIHAPGVRRRLGTICESESDTVPLDLNCDAEPVMLLPPLCVQPQGSIPFPQTESLDDFCSTGPQDPLPLFAHPSDDYAESSSTAASYSSDDLPGMFAAESYPLSRSSMGKADLPAVPLDAYTFDPASDRGCEEFTLALDMHAHTNPRRHAPGPERFAHDDWLVEPDTDYR</sequence>
<dbReference type="AlphaFoldDB" id="A0A4S4L3I8"/>
<protein>
    <submittedName>
        <fullName evidence="2">Uncharacterized protein</fullName>
    </submittedName>
</protein>
<reference evidence="2 3" key="1">
    <citation type="submission" date="2019-02" db="EMBL/GenBank/DDBJ databases">
        <title>Genome sequencing of the rare red list fungi Phellinidium pouzarii.</title>
        <authorList>
            <person name="Buettner E."/>
            <person name="Kellner H."/>
        </authorList>
    </citation>
    <scope>NUCLEOTIDE SEQUENCE [LARGE SCALE GENOMIC DNA]</scope>
    <source>
        <strain evidence="2 3">DSM 108285</strain>
    </source>
</reference>
<feature type="compositionally biased region" description="Basic and acidic residues" evidence="1">
    <location>
        <begin position="596"/>
        <end position="615"/>
    </location>
</feature>
<dbReference type="Proteomes" id="UP000308199">
    <property type="component" value="Unassembled WGS sequence"/>
</dbReference>
<gene>
    <name evidence="2" type="ORF">EW145_g4428</name>
</gene>
<feature type="region of interest" description="Disordered" evidence="1">
    <location>
        <begin position="496"/>
        <end position="534"/>
    </location>
</feature>
<organism evidence="2 3">
    <name type="scientific">Phellinidium pouzarii</name>
    <dbReference type="NCBI Taxonomy" id="167371"/>
    <lineage>
        <taxon>Eukaryota</taxon>
        <taxon>Fungi</taxon>
        <taxon>Dikarya</taxon>
        <taxon>Basidiomycota</taxon>
        <taxon>Agaricomycotina</taxon>
        <taxon>Agaricomycetes</taxon>
        <taxon>Hymenochaetales</taxon>
        <taxon>Hymenochaetaceae</taxon>
        <taxon>Phellinidium</taxon>
    </lineage>
</organism>
<proteinExistence type="predicted"/>
<feature type="compositionally biased region" description="Low complexity" evidence="1">
    <location>
        <begin position="524"/>
        <end position="534"/>
    </location>
</feature>
<evidence type="ECO:0000313" key="2">
    <source>
        <dbReference type="EMBL" id="THH05942.1"/>
    </source>
</evidence>
<accession>A0A4S4L3I8</accession>
<name>A0A4S4L3I8_9AGAM</name>
<evidence type="ECO:0000256" key="1">
    <source>
        <dbReference type="SAM" id="MobiDB-lite"/>
    </source>
</evidence>